<feature type="non-terminal residue" evidence="2">
    <location>
        <position position="97"/>
    </location>
</feature>
<proteinExistence type="predicted"/>
<dbReference type="EMBL" id="BTRK01000003">
    <property type="protein sequence ID" value="GMR43757.1"/>
    <property type="molecule type" value="Genomic_DNA"/>
</dbReference>
<accession>A0AAN5CGV5</accession>
<name>A0AAN5CGV5_9BILA</name>
<dbReference type="Proteomes" id="UP001328107">
    <property type="component" value="Unassembled WGS sequence"/>
</dbReference>
<gene>
    <name evidence="1" type="ORF">PMAYCL1PPCAC_13952</name>
    <name evidence="2" type="ORF">PMAYCL1PPCAC_13954</name>
</gene>
<feature type="non-terminal residue" evidence="2">
    <location>
        <position position="1"/>
    </location>
</feature>
<keyword evidence="3" id="KW-1185">Reference proteome</keyword>
<organism evidence="2 3">
    <name type="scientific">Pristionchus mayeri</name>
    <dbReference type="NCBI Taxonomy" id="1317129"/>
    <lineage>
        <taxon>Eukaryota</taxon>
        <taxon>Metazoa</taxon>
        <taxon>Ecdysozoa</taxon>
        <taxon>Nematoda</taxon>
        <taxon>Chromadorea</taxon>
        <taxon>Rhabditida</taxon>
        <taxon>Rhabditina</taxon>
        <taxon>Diplogasteromorpha</taxon>
        <taxon>Diplogasteroidea</taxon>
        <taxon>Neodiplogasteridae</taxon>
        <taxon>Pristionchus</taxon>
    </lineage>
</organism>
<reference evidence="2" key="2">
    <citation type="submission" date="2023-06" db="EMBL/GenBank/DDBJ databases">
        <title>Genome assembly of Pristionchus species.</title>
        <authorList>
            <person name="Yoshida K."/>
            <person name="Sommer R.J."/>
        </authorList>
    </citation>
    <scope>NUCLEOTIDE SEQUENCE</scope>
    <source>
        <strain evidence="2 3">RS5460</strain>
    </source>
</reference>
<dbReference type="AlphaFoldDB" id="A0AAN5CGV5"/>
<protein>
    <submittedName>
        <fullName evidence="2">Uncharacterized protein</fullName>
    </submittedName>
</protein>
<reference evidence="3" key="1">
    <citation type="submission" date="2022-10" db="EMBL/GenBank/DDBJ databases">
        <title>Genome assembly of Pristionchus species.</title>
        <authorList>
            <person name="Yoshida K."/>
            <person name="Sommer R.J."/>
        </authorList>
    </citation>
    <scope>NUCLEOTIDE SEQUENCE [LARGE SCALE GENOMIC DNA]</scope>
    <source>
        <strain evidence="3">RS5460</strain>
    </source>
</reference>
<evidence type="ECO:0000313" key="2">
    <source>
        <dbReference type="EMBL" id="GMR43759.1"/>
    </source>
</evidence>
<comment type="caution">
    <text evidence="2">The sequence shown here is derived from an EMBL/GenBank/DDBJ whole genome shotgun (WGS) entry which is preliminary data.</text>
</comment>
<dbReference type="EMBL" id="BTRK01000003">
    <property type="protein sequence ID" value="GMR43759.1"/>
    <property type="molecule type" value="Genomic_DNA"/>
</dbReference>
<evidence type="ECO:0000313" key="3">
    <source>
        <dbReference type="Proteomes" id="UP001328107"/>
    </source>
</evidence>
<evidence type="ECO:0000313" key="1">
    <source>
        <dbReference type="EMBL" id="GMR43757.1"/>
    </source>
</evidence>
<sequence length="97" mass="10712">LPLASCKVHTSSLQAGCLLLCDCGIESYSYTHSKQCEISNFTIIRKGDGPIRRLTDSVVTPKCALCEKYPKTPCGYTRHLSKHHKTTLIASGHYLLC</sequence>